<dbReference type="KEGG" id="pej:FYC62_02280"/>
<keyword evidence="2" id="KW-0808">Transferase</keyword>
<keyword evidence="3" id="KW-1185">Reference proteome</keyword>
<dbReference type="PANTHER" id="PTHR39963">
    <property type="entry name" value="SLL0983 PROTEIN"/>
    <property type="match status" value="1"/>
</dbReference>
<sequence>MLEPDRLTVVTTADGSKTIYHPIIKENYHSRNGALQESNHVFLNSGLRYYLADKQHTEVAVLEIGFGTGLNFLLTADFCKGKEIQLQYVGIEAYPLNLGLIEETAYQEIVSANTWGMFTKLYDEALQKSVTLNEFCQLHIAPTTLENFSSPQLFDVIYFDAFASSNQPEMWTKEAITKTISFLKPGGVFVTYAITGDLKRIMKSLNMKIEKAPGAAGKREMLRAVKG</sequence>
<name>A0A5C0VFE9_9SPHI</name>
<dbReference type="NCBIfam" id="NF033855">
    <property type="entry name" value="tRNA_MNMC2"/>
    <property type="match status" value="1"/>
</dbReference>
<dbReference type="InterPro" id="IPR047785">
    <property type="entry name" value="tRNA_MNMC2"/>
</dbReference>
<dbReference type="GO" id="GO:0016645">
    <property type="term" value="F:oxidoreductase activity, acting on the CH-NH group of donors"/>
    <property type="evidence" value="ECO:0007669"/>
    <property type="project" value="InterPro"/>
</dbReference>
<dbReference type="Pfam" id="PF05430">
    <property type="entry name" value="Methyltransf_30"/>
    <property type="match status" value="1"/>
</dbReference>
<reference evidence="2 3" key="1">
    <citation type="submission" date="2019-08" db="EMBL/GenBank/DDBJ databases">
        <title>Pedobacter sp. nov., isolated from Han river, South Korea.</title>
        <authorList>
            <person name="Lee D.-H."/>
            <person name="Kim Y.-S."/>
            <person name="Hwang E.-M."/>
            <person name="Le Tran T.C."/>
            <person name="Cha C.-J."/>
        </authorList>
    </citation>
    <scope>NUCLEOTIDE SEQUENCE [LARGE SCALE GENOMIC DNA]</scope>
    <source>
        <strain evidence="2 3">CJ43</strain>
    </source>
</reference>
<dbReference type="AlphaFoldDB" id="A0A5C0VFE9"/>
<dbReference type="InterPro" id="IPR029063">
    <property type="entry name" value="SAM-dependent_MTases_sf"/>
</dbReference>
<dbReference type="SUPFAM" id="SSF53335">
    <property type="entry name" value="S-adenosyl-L-methionine-dependent methyltransferases"/>
    <property type="match status" value="1"/>
</dbReference>
<dbReference type="EMBL" id="CP043329">
    <property type="protein sequence ID" value="QEK50622.1"/>
    <property type="molecule type" value="Genomic_DNA"/>
</dbReference>
<dbReference type="PANTHER" id="PTHR39963:SF1">
    <property type="entry name" value="MNMC-LIKE METHYLTRANSFERASE DOMAIN-CONTAINING PROTEIN"/>
    <property type="match status" value="1"/>
</dbReference>
<feature type="domain" description="MnmC-like methyltransferase" evidence="1">
    <location>
        <begin position="150"/>
        <end position="226"/>
    </location>
</feature>
<dbReference type="GO" id="GO:0032259">
    <property type="term" value="P:methylation"/>
    <property type="evidence" value="ECO:0007669"/>
    <property type="project" value="UniProtKB-KW"/>
</dbReference>
<evidence type="ECO:0000313" key="3">
    <source>
        <dbReference type="Proteomes" id="UP000323653"/>
    </source>
</evidence>
<gene>
    <name evidence="2" type="primary">mnmD</name>
    <name evidence="2" type="ORF">FYC62_02280</name>
</gene>
<protein>
    <submittedName>
        <fullName evidence="2">tRNA (5-methylaminomethyl-2-thiouridine)(34)-methyltransferase MnmD</fullName>
    </submittedName>
</protein>
<accession>A0A5C0VFE9</accession>
<dbReference type="InterPro" id="IPR008471">
    <property type="entry name" value="MnmC-like_methylTransf"/>
</dbReference>
<keyword evidence="2" id="KW-0489">Methyltransferase</keyword>
<evidence type="ECO:0000259" key="1">
    <source>
        <dbReference type="Pfam" id="PF05430"/>
    </source>
</evidence>
<dbReference type="RefSeq" id="WP_039449466.1">
    <property type="nucleotide sequence ID" value="NZ_CP043329.1"/>
</dbReference>
<dbReference type="Proteomes" id="UP000323653">
    <property type="component" value="Chromosome"/>
</dbReference>
<evidence type="ECO:0000313" key="2">
    <source>
        <dbReference type="EMBL" id="QEK50622.1"/>
    </source>
</evidence>
<dbReference type="Gene3D" id="3.40.50.150">
    <property type="entry name" value="Vaccinia Virus protein VP39"/>
    <property type="match status" value="1"/>
</dbReference>
<organism evidence="2 3">
    <name type="scientific">Pedobacter aquae</name>
    <dbReference type="NCBI Taxonomy" id="2605747"/>
    <lineage>
        <taxon>Bacteria</taxon>
        <taxon>Pseudomonadati</taxon>
        <taxon>Bacteroidota</taxon>
        <taxon>Sphingobacteriia</taxon>
        <taxon>Sphingobacteriales</taxon>
        <taxon>Sphingobacteriaceae</taxon>
        <taxon>Pedobacter</taxon>
    </lineage>
</organism>
<dbReference type="GO" id="GO:0004808">
    <property type="term" value="F:tRNA (5-methylaminomethyl-2-thiouridylate)(34)-methyltransferase activity"/>
    <property type="evidence" value="ECO:0007669"/>
    <property type="project" value="InterPro"/>
</dbReference>
<proteinExistence type="predicted"/>